<keyword evidence="2" id="KW-1133">Transmembrane helix</keyword>
<feature type="region of interest" description="Disordered" evidence="1">
    <location>
        <begin position="97"/>
        <end position="126"/>
    </location>
</feature>
<protein>
    <submittedName>
        <fullName evidence="3">Uncharacterized protein</fullName>
    </submittedName>
</protein>
<feature type="transmembrane region" description="Helical" evidence="2">
    <location>
        <begin position="48"/>
        <end position="70"/>
    </location>
</feature>
<keyword evidence="2" id="KW-0812">Transmembrane</keyword>
<proteinExistence type="predicted"/>
<dbReference type="EMBL" id="CADCSZ010000134">
    <property type="protein sequence ID" value="CAA9248356.1"/>
    <property type="molecule type" value="Genomic_DNA"/>
</dbReference>
<feature type="region of interest" description="Disordered" evidence="1">
    <location>
        <begin position="139"/>
        <end position="158"/>
    </location>
</feature>
<gene>
    <name evidence="3" type="ORF">AVDCRST_MAG76-2140</name>
</gene>
<dbReference type="AlphaFoldDB" id="A0A6J4IBZ7"/>
<accession>A0A6J4IBZ7</accession>
<name>A0A6J4IBZ7_9ACTN</name>
<sequence length="293" mass="31485">MGLATVASLLGAFSWDPQVRGIVIVLMAVAVLPGSVFLIMGTNVGARIGFLIAVAGLSGFCVLLGLLWTFNAGGLVGRQPSWKAAELAIGPPAAALTEGTDGLPTRIGEPPSGGWRELPQGDPIRGDATAAADKMLAPDTSEAPEGEEKKPPEFAPPFGSPADYLQVAAYQKGGQEAGVWFRIRNHRFYKQGPWYDPVGWFRAPANRVVITVQKAAPKLNEEDLTEQPRPDLSQPPHTLVLVRDRGSLRFPPAMFSLFWLVVFAVTTWSLHQRDKEIMARRAGGTSRAAPARA</sequence>
<keyword evidence="2" id="KW-0472">Membrane</keyword>
<feature type="transmembrane region" description="Helical" evidence="2">
    <location>
        <begin position="253"/>
        <end position="271"/>
    </location>
</feature>
<feature type="transmembrane region" description="Helical" evidence="2">
    <location>
        <begin position="24"/>
        <end position="41"/>
    </location>
</feature>
<organism evidence="3">
    <name type="scientific">uncultured Acidimicrobiales bacterium</name>
    <dbReference type="NCBI Taxonomy" id="310071"/>
    <lineage>
        <taxon>Bacteria</taxon>
        <taxon>Bacillati</taxon>
        <taxon>Actinomycetota</taxon>
        <taxon>Acidimicrobiia</taxon>
        <taxon>Acidimicrobiales</taxon>
        <taxon>environmental samples</taxon>
    </lineage>
</organism>
<evidence type="ECO:0000313" key="3">
    <source>
        <dbReference type="EMBL" id="CAA9248356.1"/>
    </source>
</evidence>
<evidence type="ECO:0000256" key="1">
    <source>
        <dbReference type="SAM" id="MobiDB-lite"/>
    </source>
</evidence>
<reference evidence="3" key="1">
    <citation type="submission" date="2020-02" db="EMBL/GenBank/DDBJ databases">
        <authorList>
            <person name="Meier V. D."/>
        </authorList>
    </citation>
    <scope>NUCLEOTIDE SEQUENCE</scope>
    <source>
        <strain evidence="3">AVDCRST_MAG76</strain>
    </source>
</reference>
<evidence type="ECO:0000256" key="2">
    <source>
        <dbReference type="SAM" id="Phobius"/>
    </source>
</evidence>